<keyword evidence="2" id="KW-1185">Reference proteome</keyword>
<organism evidence="2 3">
    <name type="scientific">Parastrongyloides trichosuri</name>
    <name type="common">Possum-specific nematode worm</name>
    <dbReference type="NCBI Taxonomy" id="131310"/>
    <lineage>
        <taxon>Eukaryota</taxon>
        <taxon>Metazoa</taxon>
        <taxon>Ecdysozoa</taxon>
        <taxon>Nematoda</taxon>
        <taxon>Chromadorea</taxon>
        <taxon>Rhabditida</taxon>
        <taxon>Tylenchina</taxon>
        <taxon>Panagrolaimomorpha</taxon>
        <taxon>Strongyloidoidea</taxon>
        <taxon>Strongyloididae</taxon>
        <taxon>Parastrongyloides</taxon>
    </lineage>
</organism>
<protein>
    <submittedName>
        <fullName evidence="3">Doublecortin domain-containing protein</fullName>
    </submittedName>
</protein>
<feature type="compositionally biased region" description="Polar residues" evidence="1">
    <location>
        <begin position="46"/>
        <end position="59"/>
    </location>
</feature>
<dbReference type="AlphaFoldDB" id="A0A0N4Z986"/>
<dbReference type="Proteomes" id="UP000038045">
    <property type="component" value="Unplaced"/>
</dbReference>
<evidence type="ECO:0000313" key="2">
    <source>
        <dbReference type="Proteomes" id="UP000038045"/>
    </source>
</evidence>
<feature type="region of interest" description="Disordered" evidence="1">
    <location>
        <begin position="42"/>
        <end position="62"/>
    </location>
</feature>
<evidence type="ECO:0000256" key="1">
    <source>
        <dbReference type="SAM" id="MobiDB-lite"/>
    </source>
</evidence>
<sequence length="369" mass="42788">MVPIAKNMQNVTPTRVGFPKISLDTSCMRKKSQTRIINRIRDKENIYSSNKETPRQSPNLPVMSPSCGTIHVKLPPKYNMKGKYVFLEIRDKVTRGKMSRYIEIFGGIPSTSPDSKIKYDFAVSDNPALYKIKREDYKTSSEHVLRFCDRVNICIYSTGYIQSYFKGEYISLKKTKDEESRRVSLCGKEIPKMLTGNYIKIAHYKEDKAPFYRSGDVKDDLFKLYIGDSAGRSAFHGTSKEEIKKKNDRKNGVFVKREKKLKLDGYCEHCNIRAQDRFNHCGTDLHIRALQLKANEFKDLDKLIGFFDESYVDIIKHKNIKKNVIKSFYPICNDVKIEKDIAKAYIKNRYSLDDVPDFVDDVKEAKKKL</sequence>
<reference evidence="3" key="1">
    <citation type="submission" date="2017-02" db="UniProtKB">
        <authorList>
            <consortium name="WormBaseParasite"/>
        </authorList>
    </citation>
    <scope>IDENTIFICATION</scope>
</reference>
<proteinExistence type="predicted"/>
<dbReference type="WBParaSite" id="PTRK_0000387700.1">
    <property type="protein sequence ID" value="PTRK_0000387700.1"/>
    <property type="gene ID" value="PTRK_0000387700"/>
</dbReference>
<name>A0A0N4Z986_PARTI</name>
<evidence type="ECO:0000313" key="3">
    <source>
        <dbReference type="WBParaSite" id="PTRK_0000387700.1"/>
    </source>
</evidence>
<accession>A0A0N4Z986</accession>